<dbReference type="Gene3D" id="1.20.1510.10">
    <property type="entry name" value="Cation efflux protein transmembrane domain"/>
    <property type="match status" value="1"/>
</dbReference>
<keyword evidence="3" id="KW-0813">Transport</keyword>
<comment type="caution">
    <text evidence="12">The sequence shown here is derived from an EMBL/GenBank/DDBJ whole genome shotgun (WGS) entry which is preliminary data.</text>
</comment>
<dbReference type="InterPro" id="IPR036837">
    <property type="entry name" value="Cation_efflux_CTD_sf"/>
</dbReference>
<keyword evidence="7 8" id="KW-0472">Membrane</keyword>
<feature type="domain" description="Cation efflux protein transmembrane" evidence="9">
    <location>
        <begin position="14"/>
        <end position="202"/>
    </location>
</feature>
<dbReference type="EMBL" id="QHBU01000123">
    <property type="protein sequence ID" value="PZR81091.1"/>
    <property type="molecule type" value="Genomic_DNA"/>
</dbReference>
<dbReference type="InterPro" id="IPR027469">
    <property type="entry name" value="Cation_efflux_TMD_sf"/>
</dbReference>
<accession>A0A2W6ATB1</accession>
<protein>
    <submittedName>
        <fullName evidence="12">Cation transporter</fullName>
    </submittedName>
</protein>
<dbReference type="PANTHER" id="PTHR11562">
    <property type="entry name" value="CATION EFFLUX PROTEIN/ ZINC TRANSPORTER"/>
    <property type="match status" value="1"/>
</dbReference>
<dbReference type="EMBL" id="JAEKNS010000040">
    <property type="protein sequence ID" value="MBJ7593925.1"/>
    <property type="molecule type" value="Genomic_DNA"/>
</dbReference>
<feature type="transmembrane region" description="Helical" evidence="8">
    <location>
        <begin position="80"/>
        <end position="103"/>
    </location>
</feature>
<feature type="transmembrane region" description="Helical" evidence="8">
    <location>
        <begin position="15"/>
        <end position="37"/>
    </location>
</feature>
<evidence type="ECO:0000256" key="1">
    <source>
        <dbReference type="ARBA" id="ARBA00004141"/>
    </source>
</evidence>
<reference evidence="12" key="2">
    <citation type="submission" date="2018-05" db="EMBL/GenBank/DDBJ databases">
        <authorList>
            <person name="Ferrari B."/>
        </authorList>
    </citation>
    <scope>NUCLEOTIDE SEQUENCE</scope>
    <source>
        <strain evidence="12">RRmetagenome_bin12</strain>
    </source>
</reference>
<evidence type="ECO:0000259" key="10">
    <source>
        <dbReference type="Pfam" id="PF16916"/>
    </source>
</evidence>
<reference evidence="12 13" key="1">
    <citation type="journal article" date="2017" name="Nature">
        <title>Atmospheric trace gases support primary production in Antarctic desert surface soil.</title>
        <authorList>
            <person name="Ji M."/>
            <person name="Greening C."/>
            <person name="Vanwonterghem I."/>
            <person name="Carere C.R."/>
            <person name="Bay S.K."/>
            <person name="Steen J.A."/>
            <person name="Montgomery K."/>
            <person name="Lines T."/>
            <person name="Beardall J."/>
            <person name="van Dorst J."/>
            <person name="Snape I."/>
            <person name="Stott M.B."/>
            <person name="Hugenholtz P."/>
            <person name="Ferrari B.C."/>
        </authorList>
    </citation>
    <scope>NUCLEOTIDE SEQUENCE [LARGE SCALE GENOMIC DNA]</scope>
    <source>
        <strain evidence="12">RRmetagenome_bin12</strain>
    </source>
</reference>
<evidence type="ECO:0000259" key="9">
    <source>
        <dbReference type="Pfam" id="PF01545"/>
    </source>
</evidence>
<dbReference type="Proteomes" id="UP000248724">
    <property type="component" value="Unassembled WGS sequence"/>
</dbReference>
<dbReference type="AlphaFoldDB" id="A0A2W6ATB1"/>
<comment type="similarity">
    <text evidence="2">Belongs to the cation diffusion facilitator (CDF) transporter (TC 2.A.4) family. SLC30A subfamily.</text>
</comment>
<dbReference type="InterPro" id="IPR002524">
    <property type="entry name" value="Cation_efflux"/>
</dbReference>
<dbReference type="InterPro" id="IPR027470">
    <property type="entry name" value="Cation_efflux_CTD"/>
</dbReference>
<organism evidence="12 13">
    <name type="scientific">Candidatus Aeolococcus gillhamiae</name>
    <dbReference type="NCBI Taxonomy" id="3127015"/>
    <lineage>
        <taxon>Bacteria</taxon>
        <taxon>Bacillati</taxon>
        <taxon>Candidatus Dormiibacterota</taxon>
        <taxon>Candidatus Dormibacteria</taxon>
        <taxon>Candidatus Aeolococcales</taxon>
        <taxon>Candidatus Aeolococcaceae</taxon>
        <taxon>Candidatus Aeolococcus</taxon>
    </lineage>
</organism>
<dbReference type="SUPFAM" id="SSF161111">
    <property type="entry name" value="Cation efflux protein transmembrane domain-like"/>
    <property type="match status" value="1"/>
</dbReference>
<evidence type="ECO:0000256" key="3">
    <source>
        <dbReference type="ARBA" id="ARBA00022448"/>
    </source>
</evidence>
<evidence type="ECO:0000256" key="5">
    <source>
        <dbReference type="ARBA" id="ARBA00022989"/>
    </source>
</evidence>
<dbReference type="Pfam" id="PF01545">
    <property type="entry name" value="Cation_efflux"/>
    <property type="match status" value="1"/>
</dbReference>
<evidence type="ECO:0000313" key="11">
    <source>
        <dbReference type="EMBL" id="MBJ7593925.1"/>
    </source>
</evidence>
<proteinExistence type="inferred from homology"/>
<dbReference type="SUPFAM" id="SSF160240">
    <property type="entry name" value="Cation efflux protein cytoplasmic domain-like"/>
    <property type="match status" value="1"/>
</dbReference>
<evidence type="ECO:0000313" key="13">
    <source>
        <dbReference type="Proteomes" id="UP000248724"/>
    </source>
</evidence>
<keyword evidence="5 8" id="KW-1133">Transmembrane helix</keyword>
<comment type="subcellular location">
    <subcellularLocation>
        <location evidence="1">Membrane</location>
        <topology evidence="1">Multi-pass membrane protein</topology>
    </subcellularLocation>
</comment>
<dbReference type="Pfam" id="PF16916">
    <property type="entry name" value="ZT_dimer"/>
    <property type="match status" value="1"/>
</dbReference>
<dbReference type="NCBIfam" id="TIGR01297">
    <property type="entry name" value="CDF"/>
    <property type="match status" value="1"/>
</dbReference>
<dbReference type="InterPro" id="IPR050681">
    <property type="entry name" value="CDF/SLC30A"/>
</dbReference>
<accession>A0A934K137</accession>
<feature type="transmembrane region" description="Helical" evidence="8">
    <location>
        <begin position="177"/>
        <end position="195"/>
    </location>
</feature>
<evidence type="ECO:0000256" key="6">
    <source>
        <dbReference type="ARBA" id="ARBA00023065"/>
    </source>
</evidence>
<evidence type="ECO:0000313" key="12">
    <source>
        <dbReference type="EMBL" id="PZR81091.1"/>
    </source>
</evidence>
<name>A0A2W6ATB1_9BACT</name>
<evidence type="ECO:0000256" key="4">
    <source>
        <dbReference type="ARBA" id="ARBA00022692"/>
    </source>
</evidence>
<dbReference type="Proteomes" id="UP000606991">
    <property type="component" value="Unassembled WGS sequence"/>
</dbReference>
<dbReference type="RefSeq" id="WP_337309688.1">
    <property type="nucleotide sequence ID" value="NZ_JAEKNS010000040.1"/>
</dbReference>
<evidence type="ECO:0000256" key="7">
    <source>
        <dbReference type="ARBA" id="ARBA00023136"/>
    </source>
</evidence>
<evidence type="ECO:0000256" key="8">
    <source>
        <dbReference type="SAM" id="Phobius"/>
    </source>
</evidence>
<evidence type="ECO:0000313" key="14">
    <source>
        <dbReference type="Proteomes" id="UP000606991"/>
    </source>
</evidence>
<feature type="transmembrane region" description="Helical" evidence="8">
    <location>
        <begin position="109"/>
        <end position="134"/>
    </location>
</feature>
<evidence type="ECO:0000256" key="2">
    <source>
        <dbReference type="ARBA" id="ARBA00008873"/>
    </source>
</evidence>
<gene>
    <name evidence="12" type="ORF">DLM65_06580</name>
    <name evidence="11" type="ORF">JF886_03535</name>
</gene>
<dbReference type="PANTHER" id="PTHR11562:SF17">
    <property type="entry name" value="RE54080P-RELATED"/>
    <property type="match status" value="1"/>
</dbReference>
<keyword evidence="4 8" id="KW-0812">Transmembrane</keyword>
<reference evidence="11 14" key="3">
    <citation type="submission" date="2020-10" db="EMBL/GenBank/DDBJ databases">
        <title>Ca. Dormibacterota MAGs.</title>
        <authorList>
            <person name="Montgomery K."/>
        </authorList>
    </citation>
    <scope>NUCLEOTIDE SEQUENCE [LARGE SCALE GENOMIC DNA]</scope>
    <source>
        <strain evidence="11">SC8812_S17_18</strain>
    </source>
</reference>
<feature type="domain" description="Cation efflux protein cytoplasmic" evidence="10">
    <location>
        <begin position="207"/>
        <end position="282"/>
    </location>
</feature>
<keyword evidence="6" id="KW-0406">Ion transport</keyword>
<dbReference type="GO" id="GO:0005886">
    <property type="term" value="C:plasma membrane"/>
    <property type="evidence" value="ECO:0007669"/>
    <property type="project" value="TreeGrafter"/>
</dbReference>
<sequence length="311" mass="31790">MTQPAVSSTLSRVRLAIAGVAVIAVAEIAGGVASGSLALLSDAGHLVTDSATLGLTWYAVSRSRRPAGASHTFGHHRGGIVAAALNGAVLVVIAAVIAAGAISRLQHPAAVTAIPVLVIGALALAGNLAIAVLLRGAGGGLGVQSAALHVIADVLTDAAVVVGALALLLLGWTRADAGVSLLIAALVFVGALGLLREALHILNEGTPRDLNLEAVRTRIAELPGIDGVHDLHIWSLDREHRALSAHVIVGDRSLGEVTAMIRSVELVLCEEFGIEHVTVQPECPSCSVEAPLYCNIEGHHKLVHETARGAR</sequence>
<dbReference type="Gene3D" id="3.30.70.1350">
    <property type="entry name" value="Cation efflux protein, cytoplasmic domain"/>
    <property type="match status" value="1"/>
</dbReference>
<dbReference type="GO" id="GO:0005385">
    <property type="term" value="F:zinc ion transmembrane transporter activity"/>
    <property type="evidence" value="ECO:0007669"/>
    <property type="project" value="TreeGrafter"/>
</dbReference>
<feature type="transmembrane region" description="Helical" evidence="8">
    <location>
        <begin position="146"/>
        <end position="171"/>
    </location>
</feature>
<dbReference type="InterPro" id="IPR058533">
    <property type="entry name" value="Cation_efflux_TM"/>
</dbReference>